<protein>
    <submittedName>
        <fullName evidence="2">Uncharacterized protein</fullName>
    </submittedName>
</protein>
<feature type="compositionally biased region" description="Basic and acidic residues" evidence="1">
    <location>
        <begin position="61"/>
        <end position="80"/>
    </location>
</feature>
<evidence type="ECO:0000313" key="3">
    <source>
        <dbReference type="Proteomes" id="UP001201262"/>
    </source>
</evidence>
<name>A0AAD4KXK7_9EURO</name>
<feature type="region of interest" description="Disordered" evidence="1">
    <location>
        <begin position="1"/>
        <end position="92"/>
    </location>
</feature>
<organism evidence="2 3">
    <name type="scientific">Talaromyces proteolyticus</name>
    <dbReference type="NCBI Taxonomy" id="1131652"/>
    <lineage>
        <taxon>Eukaryota</taxon>
        <taxon>Fungi</taxon>
        <taxon>Dikarya</taxon>
        <taxon>Ascomycota</taxon>
        <taxon>Pezizomycotina</taxon>
        <taxon>Eurotiomycetes</taxon>
        <taxon>Eurotiomycetidae</taxon>
        <taxon>Eurotiales</taxon>
        <taxon>Trichocomaceae</taxon>
        <taxon>Talaromyces</taxon>
        <taxon>Talaromyces sect. Bacilispori</taxon>
    </lineage>
</organism>
<gene>
    <name evidence="2" type="ORF">BGW36DRAFT_358616</name>
</gene>
<dbReference type="GeneID" id="70244269"/>
<reference evidence="2" key="1">
    <citation type="submission" date="2021-12" db="EMBL/GenBank/DDBJ databases">
        <title>Convergent genome expansion in fungi linked to evolution of root-endophyte symbiosis.</title>
        <authorList>
            <consortium name="DOE Joint Genome Institute"/>
            <person name="Ke Y.-H."/>
            <person name="Bonito G."/>
            <person name="Liao H.-L."/>
            <person name="Looney B."/>
            <person name="Rojas-Flechas A."/>
            <person name="Nash J."/>
            <person name="Hameed K."/>
            <person name="Schadt C."/>
            <person name="Martin F."/>
            <person name="Crous P.W."/>
            <person name="Miettinen O."/>
            <person name="Magnuson J.K."/>
            <person name="Labbe J."/>
            <person name="Jacobson D."/>
            <person name="Doktycz M.J."/>
            <person name="Veneault-Fourrey C."/>
            <person name="Kuo A."/>
            <person name="Mondo S."/>
            <person name="Calhoun S."/>
            <person name="Riley R."/>
            <person name="Ohm R."/>
            <person name="LaButti K."/>
            <person name="Andreopoulos B."/>
            <person name="Pangilinan J."/>
            <person name="Nolan M."/>
            <person name="Tritt A."/>
            <person name="Clum A."/>
            <person name="Lipzen A."/>
            <person name="Daum C."/>
            <person name="Barry K."/>
            <person name="Grigoriev I.V."/>
            <person name="Vilgalys R."/>
        </authorList>
    </citation>
    <scope>NUCLEOTIDE SEQUENCE</scope>
    <source>
        <strain evidence="2">PMI_201</strain>
    </source>
</reference>
<feature type="compositionally biased region" description="Polar residues" evidence="1">
    <location>
        <begin position="82"/>
        <end position="92"/>
    </location>
</feature>
<dbReference type="RefSeq" id="XP_046073572.1">
    <property type="nucleotide sequence ID" value="XM_046213982.1"/>
</dbReference>
<dbReference type="AlphaFoldDB" id="A0AAD4KXK7"/>
<dbReference type="Proteomes" id="UP001201262">
    <property type="component" value="Unassembled WGS sequence"/>
</dbReference>
<feature type="compositionally biased region" description="Low complexity" evidence="1">
    <location>
        <begin position="1"/>
        <end position="11"/>
    </location>
</feature>
<proteinExistence type="predicted"/>
<sequence length="516" mass="57686">MVLHPARAGKAPPRRRIVTPALPQSQVISWRFSSAPPKPARHVEKHVEDPVEASSQSKHAAKNDYPENRERTKTSQERHRSSALTKTPSTEPIQHAEVSLIASVLDSFCALPTGLNPSKEDEELLKFCKHIYLCKFDDLTGVSRDVYGTRGDAVFNPVRDISFALSLRSSMTLQWMLIAAAAFVAGRRGEGPSASIFRRKSIAYQTMRKNLIDSPAKGPVSDDLVDMLIMATMTESRISQRDASNIHLKGYERAVQTRGGLRKMILASKTHIILFTSHLMPYLISEPPATDVVLGPEALGYALRILEIISKGENTVDPSELLFTGPSASNEFTPSMSLDLNETIRLLLASGLLCRYLRPNFSIYSRYALQTAQYLTLFIVLTGIWRLRDRLPLVKLFLHRLNVALVRSGDHDNQGQNLLTMEGLMWITIKAAFDGLDGVRDCQANLIVDSMSALKLFRAADETVRRRLIEHMYQILVEGIECSMLPRNLRNSEAAGAMPLRIQDYGNFSRDINETT</sequence>
<evidence type="ECO:0000256" key="1">
    <source>
        <dbReference type="SAM" id="MobiDB-lite"/>
    </source>
</evidence>
<accession>A0AAD4KXK7</accession>
<dbReference type="EMBL" id="JAJTJA010000005">
    <property type="protein sequence ID" value="KAH8699108.1"/>
    <property type="molecule type" value="Genomic_DNA"/>
</dbReference>
<comment type="caution">
    <text evidence="2">The sequence shown here is derived from an EMBL/GenBank/DDBJ whole genome shotgun (WGS) entry which is preliminary data.</text>
</comment>
<evidence type="ECO:0000313" key="2">
    <source>
        <dbReference type="EMBL" id="KAH8699108.1"/>
    </source>
</evidence>
<keyword evidence="3" id="KW-1185">Reference proteome</keyword>
<feature type="compositionally biased region" description="Polar residues" evidence="1">
    <location>
        <begin position="22"/>
        <end position="32"/>
    </location>
</feature>